<name>X1LW64_9ZZZZ</name>
<evidence type="ECO:0008006" key="2">
    <source>
        <dbReference type="Google" id="ProtNLM"/>
    </source>
</evidence>
<reference evidence="1" key="1">
    <citation type="journal article" date="2014" name="Front. Microbiol.">
        <title>High frequency of phylogenetically diverse reductive dehalogenase-homologous genes in deep subseafloor sedimentary metagenomes.</title>
        <authorList>
            <person name="Kawai M."/>
            <person name="Futagami T."/>
            <person name="Toyoda A."/>
            <person name="Takaki Y."/>
            <person name="Nishi S."/>
            <person name="Hori S."/>
            <person name="Arai W."/>
            <person name="Tsubouchi T."/>
            <person name="Morono Y."/>
            <person name="Uchiyama I."/>
            <person name="Ito T."/>
            <person name="Fujiyama A."/>
            <person name="Inagaki F."/>
            <person name="Takami H."/>
        </authorList>
    </citation>
    <scope>NUCLEOTIDE SEQUENCE</scope>
    <source>
        <strain evidence="1">Expedition CK06-06</strain>
    </source>
</reference>
<sequence length="47" mass="5342">MKCPECQGKGFIDLGPVYPDTTEPRYNKSCPNCNGIGKIREDKRRII</sequence>
<proteinExistence type="predicted"/>
<protein>
    <recommendedName>
        <fullName evidence="2">CR-type domain-containing protein</fullName>
    </recommendedName>
</protein>
<comment type="caution">
    <text evidence="1">The sequence shown here is derived from an EMBL/GenBank/DDBJ whole genome shotgun (WGS) entry which is preliminary data.</text>
</comment>
<dbReference type="EMBL" id="BARV01022728">
    <property type="protein sequence ID" value="GAI23323.1"/>
    <property type="molecule type" value="Genomic_DNA"/>
</dbReference>
<organism evidence="1">
    <name type="scientific">marine sediment metagenome</name>
    <dbReference type="NCBI Taxonomy" id="412755"/>
    <lineage>
        <taxon>unclassified sequences</taxon>
        <taxon>metagenomes</taxon>
        <taxon>ecological metagenomes</taxon>
    </lineage>
</organism>
<evidence type="ECO:0000313" key="1">
    <source>
        <dbReference type="EMBL" id="GAI23323.1"/>
    </source>
</evidence>
<dbReference type="AlphaFoldDB" id="X1LW64"/>
<dbReference type="Gene3D" id="6.20.20.10">
    <property type="match status" value="1"/>
</dbReference>
<accession>X1LW64</accession>
<dbReference type="SUPFAM" id="SSF57938">
    <property type="entry name" value="DnaJ/Hsp40 cysteine-rich domain"/>
    <property type="match status" value="1"/>
</dbReference>
<dbReference type="InterPro" id="IPR036410">
    <property type="entry name" value="HSP_DnaJ_Cys-rich_dom_sf"/>
</dbReference>
<gene>
    <name evidence="1" type="ORF">S06H3_37406</name>
</gene>